<keyword evidence="4 6" id="KW-0975">Bacterial flagellum</keyword>
<dbReference type="PATRIC" id="fig|1590042.3.peg.7"/>
<evidence type="ECO:0000256" key="3">
    <source>
        <dbReference type="ARBA" id="ARBA00014376"/>
    </source>
</evidence>
<sequence>MLSELQQMFSLHENMLNIRSRRAEIIASNLVNADTPGYKAKDIDFKRVIDNMSDEAGMLTTTAARHISDGNDMSDGEEMLLYRIPNQASLDGNTVDTQIENAQFTENTMHYIASLRFLDGKIKSTLAAIKGE</sequence>
<dbReference type="EMBL" id="LKHV01000001">
    <property type="protein sequence ID" value="KRG19787.1"/>
    <property type="molecule type" value="Genomic_DNA"/>
</dbReference>
<comment type="subcellular location">
    <subcellularLocation>
        <location evidence="1 6">Bacterial flagellum basal body</location>
    </subcellularLocation>
</comment>
<evidence type="ECO:0000256" key="1">
    <source>
        <dbReference type="ARBA" id="ARBA00004117"/>
    </source>
</evidence>
<dbReference type="RefSeq" id="WP_057622371.1">
    <property type="nucleotide sequence ID" value="NZ_LKHV02000001.1"/>
</dbReference>
<keyword evidence="8" id="KW-0969">Cilium</keyword>
<evidence type="ECO:0000313" key="8">
    <source>
        <dbReference type="EMBL" id="KRG19787.1"/>
    </source>
</evidence>
<keyword evidence="10" id="KW-1185">Reference proteome</keyword>
<reference evidence="9" key="2">
    <citation type="journal article" date="2016" name="Genome Announc.">
        <title>Draft Genome Sequences of Two Novel Amoeba-Resistant Intranuclear Bacteria, 'Candidatus Berkiella cookevillensis' and 'Candidatus Berkiella aquae'.</title>
        <authorList>
            <person name="Mehari Y.T."/>
            <person name="Arivett B.A."/>
            <person name="Farone A.L."/>
            <person name="Gunderson J.H."/>
            <person name="Farone M.B."/>
        </authorList>
    </citation>
    <scope>NUCLEOTIDE SEQUENCE</scope>
    <source>
        <strain evidence="9">CC99</strain>
    </source>
</reference>
<dbReference type="InterPro" id="IPR006300">
    <property type="entry name" value="FlgB"/>
</dbReference>
<name>A0A0Q9YGR8_9GAMM</name>
<evidence type="ECO:0000313" key="9">
    <source>
        <dbReference type="EMBL" id="MCS5708630.1"/>
    </source>
</evidence>
<dbReference type="GO" id="GO:0030694">
    <property type="term" value="C:bacterial-type flagellum basal body, rod"/>
    <property type="evidence" value="ECO:0007669"/>
    <property type="project" value="InterPro"/>
</dbReference>
<reference evidence="9" key="3">
    <citation type="submission" date="2021-06" db="EMBL/GenBank/DDBJ databases">
        <title>Genomic Description and Analysis of Intracellular Bacteria, Candidatus Berkiella cookevillensis and Candidatus Berkiella aquae.</title>
        <authorList>
            <person name="Kidane D.T."/>
            <person name="Mehari Y.T."/>
            <person name="Rice F.C."/>
            <person name="Arivett B.A."/>
            <person name="Farone A.L."/>
            <person name="Berk S.G."/>
            <person name="Farone M.B."/>
        </authorList>
    </citation>
    <scope>NUCLEOTIDE SEQUENCE</scope>
    <source>
        <strain evidence="9">CC99</strain>
    </source>
</reference>
<comment type="function">
    <text evidence="5 6">Structural component of flagellum, the bacterial motility apparatus. Part of the rod structure of flagellar basal body.</text>
</comment>
<dbReference type="Proteomes" id="UP000051494">
    <property type="component" value="Unassembled WGS sequence"/>
</dbReference>
<gene>
    <name evidence="8" type="primary">flgB</name>
    <name evidence="8" type="ORF">CC99x_00008</name>
    <name evidence="9" type="ORF">CC99x_006865</name>
</gene>
<evidence type="ECO:0000256" key="6">
    <source>
        <dbReference type="PIRNR" id="PIRNR002889"/>
    </source>
</evidence>
<dbReference type="Pfam" id="PF00460">
    <property type="entry name" value="Flg_bb_rod"/>
    <property type="match status" value="1"/>
</dbReference>
<proteinExistence type="inferred from homology"/>
<reference evidence="8" key="1">
    <citation type="submission" date="2015-09" db="EMBL/GenBank/DDBJ databases">
        <title>Draft Genome Sequences of Two Novel Amoeba-resistant Intranuclear Bacteria, Candidatus Berkiella cookevillensis and Candidatus Berkiella aquae.</title>
        <authorList>
            <person name="Mehari Y.T."/>
            <person name="Arivett B.A."/>
            <person name="Farone A.L."/>
            <person name="Gunderson J.H."/>
            <person name="Farone M.B."/>
        </authorList>
    </citation>
    <scope>NUCLEOTIDE SEQUENCE [LARGE SCALE GENOMIC DNA]</scope>
    <source>
        <strain evidence="8">CC99</strain>
    </source>
</reference>
<dbReference type="EMBL" id="LKHV02000001">
    <property type="protein sequence ID" value="MCS5708630.1"/>
    <property type="molecule type" value="Genomic_DNA"/>
</dbReference>
<comment type="similarity">
    <text evidence="2 6">Belongs to the flagella basal body rod proteins family.</text>
</comment>
<dbReference type="InterPro" id="IPR001444">
    <property type="entry name" value="Flag_bb_rod_N"/>
</dbReference>
<feature type="domain" description="Flagellar basal body rod protein N-terminal" evidence="7">
    <location>
        <begin position="16"/>
        <end position="39"/>
    </location>
</feature>
<evidence type="ECO:0000256" key="4">
    <source>
        <dbReference type="ARBA" id="ARBA00023143"/>
    </source>
</evidence>
<comment type="subunit">
    <text evidence="6">The basal body constitutes a major portion of the flagellar organelle and consists of a number of rings mounted on a central rod.</text>
</comment>
<dbReference type="PIRSF" id="PIRSF002889">
    <property type="entry name" value="Rod_FlgB"/>
    <property type="match status" value="1"/>
</dbReference>
<dbReference type="STRING" id="437022.CC99x_00008"/>
<dbReference type="PANTHER" id="PTHR30435">
    <property type="entry name" value="FLAGELLAR PROTEIN"/>
    <property type="match status" value="1"/>
</dbReference>
<protein>
    <recommendedName>
        <fullName evidence="3 6">Flagellar basal body rod protein FlgB</fullName>
    </recommendedName>
</protein>
<dbReference type="OrthoDB" id="9788334at2"/>
<evidence type="ECO:0000256" key="2">
    <source>
        <dbReference type="ARBA" id="ARBA00009677"/>
    </source>
</evidence>
<evidence type="ECO:0000259" key="7">
    <source>
        <dbReference type="Pfam" id="PF00460"/>
    </source>
</evidence>
<dbReference type="NCBIfam" id="TIGR01396">
    <property type="entry name" value="FlgB"/>
    <property type="match status" value="1"/>
</dbReference>
<comment type="caution">
    <text evidence="8">The sequence shown here is derived from an EMBL/GenBank/DDBJ whole genome shotgun (WGS) entry which is preliminary data.</text>
</comment>
<dbReference type="GO" id="GO:0071978">
    <property type="term" value="P:bacterial-type flagellum-dependent swarming motility"/>
    <property type="evidence" value="ECO:0007669"/>
    <property type="project" value="TreeGrafter"/>
</dbReference>
<evidence type="ECO:0000313" key="10">
    <source>
        <dbReference type="Proteomes" id="UP000051494"/>
    </source>
</evidence>
<accession>A0A0Q9YGR8</accession>
<keyword evidence="8" id="KW-0282">Flagellum</keyword>
<dbReference type="AlphaFoldDB" id="A0A0Q9YGR8"/>
<dbReference type="PANTHER" id="PTHR30435:SF12">
    <property type="entry name" value="FLAGELLAR BASAL BODY ROD PROTEIN FLGB"/>
    <property type="match status" value="1"/>
</dbReference>
<evidence type="ECO:0000256" key="5">
    <source>
        <dbReference type="ARBA" id="ARBA00024934"/>
    </source>
</evidence>
<keyword evidence="8" id="KW-0966">Cell projection</keyword>
<organism evidence="8">
    <name type="scientific">Candidatus Berkiella cookevillensis</name>
    <dbReference type="NCBI Taxonomy" id="437022"/>
    <lineage>
        <taxon>Bacteria</taxon>
        <taxon>Pseudomonadati</taxon>
        <taxon>Pseudomonadota</taxon>
        <taxon>Gammaproteobacteria</taxon>
        <taxon>Candidatus Berkiellales</taxon>
        <taxon>Candidatus Berkiellaceae</taxon>
        <taxon>Candidatus Berkiella</taxon>
    </lineage>
</organism>